<evidence type="ECO:0000313" key="3">
    <source>
        <dbReference type="EMBL" id="NIH57135.1"/>
    </source>
</evidence>
<dbReference type="Proteomes" id="UP000749311">
    <property type="component" value="Unassembled WGS sequence"/>
</dbReference>
<dbReference type="SUPFAM" id="SSF55961">
    <property type="entry name" value="Bet v1-like"/>
    <property type="match status" value="2"/>
</dbReference>
<dbReference type="RefSeq" id="WP_167166595.1">
    <property type="nucleotide sequence ID" value="NZ_BAAAOO010000011.1"/>
</dbReference>
<dbReference type="Gene3D" id="3.30.530.20">
    <property type="match status" value="2"/>
</dbReference>
<feature type="domain" description="Activator of Hsp90 ATPase homologue 1/2-like C-terminal" evidence="2">
    <location>
        <begin position="23"/>
        <end position="159"/>
    </location>
</feature>
<organism evidence="3 4">
    <name type="scientific">Brooklawnia cerclae</name>
    <dbReference type="NCBI Taxonomy" id="349934"/>
    <lineage>
        <taxon>Bacteria</taxon>
        <taxon>Bacillati</taxon>
        <taxon>Actinomycetota</taxon>
        <taxon>Actinomycetes</taxon>
        <taxon>Propionibacteriales</taxon>
        <taxon>Propionibacteriaceae</taxon>
        <taxon>Brooklawnia</taxon>
    </lineage>
</organism>
<comment type="similarity">
    <text evidence="1">Belongs to the AHA1 family.</text>
</comment>
<sequence length="335" mass="36933">MPITEVRKDPGTLTLTVIAEYPVPVRRVWDAYCDPRQLEKFWGPPEWPATFTRHDMTQGGRSDYRMTGPQGESSHGYWEFLLVEAPRRFEVIDGFAHPDGSPNVELPTTRMSVGFEPIGEGSRVTTVSTFNSLDELEELVRMGMEEGLRTAMAQIDAVVADLSSFAAGNAVQAQILGDTQVRTGRVIRGDLTDVWRAHHDPDIMKRWLLGPDGWTMPVCEVAVAVGERYRYEWENDAGNRFGFTGELLASSPPRRAVTTEILIGGEAPVTVNEMTLTPVDGGTLLVIVITYPSAEARDAILGTGMVDGMETSYSRLESLLPEITQTKSSGSLPTR</sequence>
<evidence type="ECO:0000256" key="1">
    <source>
        <dbReference type="ARBA" id="ARBA00006817"/>
    </source>
</evidence>
<evidence type="ECO:0000259" key="2">
    <source>
        <dbReference type="Pfam" id="PF08327"/>
    </source>
</evidence>
<reference evidence="3 4" key="1">
    <citation type="submission" date="2020-02" db="EMBL/GenBank/DDBJ databases">
        <title>Sequencing the genomes of 1000 actinobacteria strains.</title>
        <authorList>
            <person name="Klenk H.-P."/>
        </authorList>
    </citation>
    <scope>NUCLEOTIDE SEQUENCE [LARGE SCALE GENOMIC DNA]</scope>
    <source>
        <strain evidence="3 4">DSM 19609</strain>
    </source>
</reference>
<dbReference type="EMBL" id="JAAMOZ010000001">
    <property type="protein sequence ID" value="NIH57135.1"/>
    <property type="molecule type" value="Genomic_DNA"/>
</dbReference>
<dbReference type="InterPro" id="IPR013538">
    <property type="entry name" value="ASHA1/2-like_C"/>
</dbReference>
<keyword evidence="4" id="KW-1185">Reference proteome</keyword>
<comment type="caution">
    <text evidence="3">The sequence shown here is derived from an EMBL/GenBank/DDBJ whole genome shotgun (WGS) entry which is preliminary data.</text>
</comment>
<dbReference type="Pfam" id="PF08327">
    <property type="entry name" value="AHSA1"/>
    <property type="match status" value="2"/>
</dbReference>
<gene>
    <name evidence="3" type="ORF">FB473_001780</name>
</gene>
<proteinExistence type="inferred from homology"/>
<dbReference type="InterPro" id="IPR023393">
    <property type="entry name" value="START-like_dom_sf"/>
</dbReference>
<protein>
    <submittedName>
        <fullName evidence="3">Uncharacterized protein YndB with AHSA1/START domain</fullName>
    </submittedName>
</protein>
<accession>A0ABX0SJ99</accession>
<feature type="domain" description="Activator of Hsp90 ATPase homologue 1/2-like C-terminal" evidence="2">
    <location>
        <begin position="193"/>
        <end position="320"/>
    </location>
</feature>
<dbReference type="CDD" id="cd07814">
    <property type="entry name" value="SRPBCC_CalC_Aha1-like"/>
    <property type="match status" value="1"/>
</dbReference>
<evidence type="ECO:0000313" key="4">
    <source>
        <dbReference type="Proteomes" id="UP000749311"/>
    </source>
</evidence>
<name>A0ABX0SJ99_9ACTN</name>